<reference evidence="2 3" key="1">
    <citation type="journal article" date="2012" name="Genome Biol.">
        <title>Genome and low-iron response of an oceanic diatom adapted to chronic iron limitation.</title>
        <authorList>
            <person name="Lommer M."/>
            <person name="Specht M."/>
            <person name="Roy A.S."/>
            <person name="Kraemer L."/>
            <person name="Andreson R."/>
            <person name="Gutowska M.A."/>
            <person name="Wolf J."/>
            <person name="Bergner S.V."/>
            <person name="Schilhabel M.B."/>
            <person name="Klostermeier U.C."/>
            <person name="Beiko R.G."/>
            <person name="Rosenstiel P."/>
            <person name="Hippler M."/>
            <person name="Laroche J."/>
        </authorList>
    </citation>
    <scope>NUCLEOTIDE SEQUENCE [LARGE SCALE GENOMIC DNA]</scope>
    <source>
        <strain evidence="2 3">CCMP1005</strain>
    </source>
</reference>
<dbReference type="AlphaFoldDB" id="K0SIB3"/>
<evidence type="ECO:0000256" key="1">
    <source>
        <dbReference type="SAM" id="MobiDB-lite"/>
    </source>
</evidence>
<comment type="caution">
    <text evidence="2">The sequence shown here is derived from an EMBL/GenBank/DDBJ whole genome shotgun (WGS) entry which is preliminary data.</text>
</comment>
<protein>
    <submittedName>
        <fullName evidence="2">Uncharacterized protein</fullName>
    </submittedName>
</protein>
<dbReference type="EMBL" id="AGNL01016406">
    <property type="protein sequence ID" value="EJK65105.1"/>
    <property type="molecule type" value="Genomic_DNA"/>
</dbReference>
<accession>K0SIB3</accession>
<name>K0SIB3_THAOC</name>
<gene>
    <name evidence="2" type="ORF">THAOC_14085</name>
</gene>
<proteinExistence type="predicted"/>
<evidence type="ECO:0000313" key="2">
    <source>
        <dbReference type="EMBL" id="EJK65105.1"/>
    </source>
</evidence>
<organism evidence="2 3">
    <name type="scientific">Thalassiosira oceanica</name>
    <name type="common">Marine diatom</name>
    <dbReference type="NCBI Taxonomy" id="159749"/>
    <lineage>
        <taxon>Eukaryota</taxon>
        <taxon>Sar</taxon>
        <taxon>Stramenopiles</taxon>
        <taxon>Ochrophyta</taxon>
        <taxon>Bacillariophyta</taxon>
        <taxon>Coscinodiscophyceae</taxon>
        <taxon>Thalassiosirophycidae</taxon>
        <taxon>Thalassiosirales</taxon>
        <taxon>Thalassiosiraceae</taxon>
        <taxon>Thalassiosira</taxon>
    </lineage>
</organism>
<keyword evidence="3" id="KW-1185">Reference proteome</keyword>
<feature type="region of interest" description="Disordered" evidence="1">
    <location>
        <begin position="199"/>
        <end position="232"/>
    </location>
</feature>
<sequence length="232" mass="24316">MKRKQIGHLSPSHLSCPSLSSRSEYLAASADWSATPAAAPSFWDGDPADSLMPGPGPTCSDTLAWPTGSILSLIRSPLPAVPVTTLALRKLWRGLWLVNERGAQSSKGPNGRVRCPTTAWETPLTLCTRWKDTPSTIRAAASAVRIDWDDGTIEVIGAGPAGRRVRMRRGGRQAGALATGGLECRRGVGVESRPAAATKAAAGSAAEEADGPSMPPCSPEISADCDDTARLY</sequence>
<dbReference type="Proteomes" id="UP000266841">
    <property type="component" value="Unassembled WGS sequence"/>
</dbReference>
<evidence type="ECO:0000313" key="3">
    <source>
        <dbReference type="Proteomes" id="UP000266841"/>
    </source>
</evidence>